<evidence type="ECO:0000313" key="1">
    <source>
        <dbReference type="EMBL" id="KAK6736623.1"/>
    </source>
</evidence>
<keyword evidence="2" id="KW-1185">Reference proteome</keyword>
<sequence>MHTLITVYTISFTCYIVHKSQLQMYGRTTRVFAAEFWECALSQPRIVYSTAEETFVAAAGGNYGTGSCIGIDVMV</sequence>
<proteinExistence type="predicted"/>
<comment type="caution">
    <text evidence="1">The sequence shown here is derived from an EMBL/GenBank/DDBJ whole genome shotgun (WGS) entry which is preliminary data.</text>
</comment>
<evidence type="ECO:0000313" key="2">
    <source>
        <dbReference type="Proteomes" id="UP001303046"/>
    </source>
</evidence>
<dbReference type="Proteomes" id="UP001303046">
    <property type="component" value="Unassembled WGS sequence"/>
</dbReference>
<name>A0ABR1CGD4_NECAM</name>
<organism evidence="1 2">
    <name type="scientific">Necator americanus</name>
    <name type="common">Human hookworm</name>
    <dbReference type="NCBI Taxonomy" id="51031"/>
    <lineage>
        <taxon>Eukaryota</taxon>
        <taxon>Metazoa</taxon>
        <taxon>Ecdysozoa</taxon>
        <taxon>Nematoda</taxon>
        <taxon>Chromadorea</taxon>
        <taxon>Rhabditida</taxon>
        <taxon>Rhabditina</taxon>
        <taxon>Rhabditomorpha</taxon>
        <taxon>Strongyloidea</taxon>
        <taxon>Ancylostomatidae</taxon>
        <taxon>Bunostominae</taxon>
        <taxon>Necator</taxon>
    </lineage>
</organism>
<protein>
    <submittedName>
        <fullName evidence="1">Uncharacterized protein</fullName>
    </submittedName>
</protein>
<reference evidence="1 2" key="1">
    <citation type="submission" date="2023-08" db="EMBL/GenBank/DDBJ databases">
        <title>A Necator americanus chromosomal reference genome.</title>
        <authorList>
            <person name="Ilik V."/>
            <person name="Petrzelkova K.J."/>
            <person name="Pardy F."/>
            <person name="Fuh T."/>
            <person name="Niatou-Singa F.S."/>
            <person name="Gouil Q."/>
            <person name="Baker L."/>
            <person name="Ritchie M.E."/>
            <person name="Jex A.R."/>
            <person name="Gazzola D."/>
            <person name="Li H."/>
            <person name="Toshio Fujiwara R."/>
            <person name="Zhan B."/>
            <person name="Aroian R.V."/>
            <person name="Pafco B."/>
            <person name="Schwarz E.M."/>
        </authorList>
    </citation>
    <scope>NUCLEOTIDE SEQUENCE [LARGE SCALE GENOMIC DNA]</scope>
    <source>
        <strain evidence="1 2">Aroian</strain>
        <tissue evidence="1">Whole animal</tissue>
    </source>
</reference>
<gene>
    <name evidence="1" type="primary">Necator_chrII.g7157</name>
    <name evidence="1" type="ORF">RB195_019364</name>
</gene>
<dbReference type="EMBL" id="JAVFWL010000002">
    <property type="protein sequence ID" value="KAK6736623.1"/>
    <property type="molecule type" value="Genomic_DNA"/>
</dbReference>
<accession>A0ABR1CGD4</accession>